<keyword evidence="3" id="KW-1185">Reference proteome</keyword>
<gene>
    <name evidence="2" type="ORF">HER39_06595</name>
</gene>
<evidence type="ECO:0000256" key="1">
    <source>
        <dbReference type="SAM" id="MobiDB-lite"/>
    </source>
</evidence>
<dbReference type="Gene3D" id="2.60.120.10">
    <property type="entry name" value="Jelly Rolls"/>
    <property type="match status" value="1"/>
</dbReference>
<name>A0ABX1JNC3_9MICC</name>
<reference evidence="2 3" key="1">
    <citation type="submission" date="2020-04" db="EMBL/GenBank/DDBJ databases">
        <authorList>
            <person name="Liu S."/>
        </authorList>
    </citation>
    <scope>NUCLEOTIDE SEQUENCE [LARGE SCALE GENOMIC DNA]</scope>
    <source>
        <strain evidence="2 3">CGMCC 1.15091</strain>
    </source>
</reference>
<dbReference type="InterPro" id="IPR014710">
    <property type="entry name" value="RmlC-like_jellyroll"/>
</dbReference>
<dbReference type="Proteomes" id="UP000523795">
    <property type="component" value="Unassembled WGS sequence"/>
</dbReference>
<proteinExistence type="predicted"/>
<organism evidence="2 3">
    <name type="scientific">Arthrobacter deserti</name>
    <dbReference type="NCBI Taxonomy" id="1742687"/>
    <lineage>
        <taxon>Bacteria</taxon>
        <taxon>Bacillati</taxon>
        <taxon>Actinomycetota</taxon>
        <taxon>Actinomycetes</taxon>
        <taxon>Micrococcales</taxon>
        <taxon>Micrococcaceae</taxon>
        <taxon>Arthrobacter</taxon>
    </lineage>
</organism>
<feature type="non-terminal residue" evidence="2">
    <location>
        <position position="47"/>
    </location>
</feature>
<evidence type="ECO:0000313" key="3">
    <source>
        <dbReference type="Proteomes" id="UP000523795"/>
    </source>
</evidence>
<evidence type="ECO:0000313" key="2">
    <source>
        <dbReference type="EMBL" id="NKX50241.1"/>
    </source>
</evidence>
<sequence length="47" mass="5461">MDLDPVTTDPDHYRVVLENDRVRVLEFTDQPGDKTNVHRHPDSLMVS</sequence>
<protein>
    <submittedName>
        <fullName evidence="2">Cytoplasmic protein</fullName>
    </submittedName>
</protein>
<feature type="region of interest" description="Disordered" evidence="1">
    <location>
        <begin position="27"/>
        <end position="47"/>
    </location>
</feature>
<accession>A0ABX1JNC3</accession>
<comment type="caution">
    <text evidence="2">The sequence shown here is derived from an EMBL/GenBank/DDBJ whole genome shotgun (WGS) entry which is preliminary data.</text>
</comment>
<dbReference type="EMBL" id="JAAZSR010000073">
    <property type="protein sequence ID" value="NKX50241.1"/>
    <property type="molecule type" value="Genomic_DNA"/>
</dbReference>